<feature type="chain" id="PRO_5007524259" evidence="1">
    <location>
        <begin position="20"/>
        <end position="106"/>
    </location>
</feature>
<sequence>MSVFSAILLCLFGWQLTSSAVFAHNLAWGALPSNLDPVYPFQLLPTSSTSDDGYKCAKDEGLTPLVRVFVVLVPSSAAKIAPRTVIARANAIPAGGKNGLKRPLVR</sequence>
<gene>
    <name evidence="2" type="ORF">RIB2604_03600370</name>
</gene>
<comment type="caution">
    <text evidence="2">The sequence shown here is derived from an EMBL/GenBank/DDBJ whole genome shotgun (WGS) entry which is preliminary data.</text>
</comment>
<evidence type="ECO:0000313" key="2">
    <source>
        <dbReference type="EMBL" id="GAT30697.1"/>
    </source>
</evidence>
<dbReference type="VEuPathDB" id="FungiDB:ASPFODRAFT_33743"/>
<evidence type="ECO:0000256" key="1">
    <source>
        <dbReference type="SAM" id="SignalP"/>
    </source>
</evidence>
<proteinExistence type="predicted"/>
<reference evidence="2 3" key="1">
    <citation type="journal article" date="2016" name="DNA Res.">
        <title>Genome sequence of Aspergillus luchuensis NBRC 4314.</title>
        <authorList>
            <person name="Yamada O."/>
            <person name="Machida M."/>
            <person name="Hosoyama A."/>
            <person name="Goto M."/>
            <person name="Takahashi T."/>
            <person name="Futagami T."/>
            <person name="Yamagata Y."/>
            <person name="Takeuchi M."/>
            <person name="Kobayashi T."/>
            <person name="Koike H."/>
            <person name="Abe K."/>
            <person name="Asai K."/>
            <person name="Arita M."/>
            <person name="Fujita N."/>
            <person name="Fukuda K."/>
            <person name="Higa K."/>
            <person name="Horikawa H."/>
            <person name="Ishikawa T."/>
            <person name="Jinno K."/>
            <person name="Kato Y."/>
            <person name="Kirimura K."/>
            <person name="Mizutani O."/>
            <person name="Nakasone K."/>
            <person name="Sano M."/>
            <person name="Shiraishi Y."/>
            <person name="Tsukahara M."/>
            <person name="Gomi K."/>
        </authorList>
    </citation>
    <scope>NUCLEOTIDE SEQUENCE [LARGE SCALE GENOMIC DNA]</scope>
    <source>
        <strain evidence="2 3">RIB 2604</strain>
    </source>
</reference>
<accession>A0A146FZL2</accession>
<keyword evidence="1" id="KW-0732">Signal</keyword>
<organism evidence="2 3">
    <name type="scientific">Aspergillus kawachii</name>
    <name type="common">White koji mold</name>
    <name type="synonym">Aspergillus awamori var. kawachi</name>
    <dbReference type="NCBI Taxonomy" id="1069201"/>
    <lineage>
        <taxon>Eukaryota</taxon>
        <taxon>Fungi</taxon>
        <taxon>Dikarya</taxon>
        <taxon>Ascomycota</taxon>
        <taxon>Pezizomycotina</taxon>
        <taxon>Eurotiomycetes</taxon>
        <taxon>Eurotiomycetidae</taxon>
        <taxon>Eurotiales</taxon>
        <taxon>Aspergillaceae</taxon>
        <taxon>Aspergillus</taxon>
        <taxon>Aspergillus subgen. Circumdati</taxon>
    </lineage>
</organism>
<feature type="signal peptide" evidence="1">
    <location>
        <begin position="1"/>
        <end position="19"/>
    </location>
</feature>
<evidence type="ECO:0000313" key="3">
    <source>
        <dbReference type="Proteomes" id="UP000075230"/>
    </source>
</evidence>
<dbReference type="AlphaFoldDB" id="A0A146FZL2"/>
<dbReference type="EMBL" id="BCWF01000035">
    <property type="protein sequence ID" value="GAT30697.1"/>
    <property type="molecule type" value="Genomic_DNA"/>
</dbReference>
<reference evidence="3" key="2">
    <citation type="submission" date="2016-02" db="EMBL/GenBank/DDBJ databases">
        <title>Genome sequencing of Aspergillus luchuensis NBRC 4314.</title>
        <authorList>
            <person name="Yamada O."/>
        </authorList>
    </citation>
    <scope>NUCLEOTIDE SEQUENCE [LARGE SCALE GENOMIC DNA]</scope>
    <source>
        <strain evidence="3">RIB 2604</strain>
    </source>
</reference>
<protein>
    <submittedName>
        <fullName evidence="2">Chitinase</fullName>
    </submittedName>
</protein>
<name>A0A146FZL2_ASPKA</name>
<dbReference type="Proteomes" id="UP000075230">
    <property type="component" value="Unassembled WGS sequence"/>
</dbReference>